<dbReference type="CDD" id="cd01948">
    <property type="entry name" value="EAL"/>
    <property type="match status" value="1"/>
</dbReference>
<dbReference type="InterPro" id="IPR050706">
    <property type="entry name" value="Cyclic-di-GMP_PDE-like"/>
</dbReference>
<dbReference type="AlphaFoldDB" id="A0A553IG26"/>
<dbReference type="Gene3D" id="3.20.20.450">
    <property type="entry name" value="EAL domain"/>
    <property type="match status" value="1"/>
</dbReference>
<dbReference type="SMART" id="SM00052">
    <property type="entry name" value="EAL"/>
    <property type="match status" value="1"/>
</dbReference>
<reference evidence="3 4" key="1">
    <citation type="submission" date="2019-07" db="EMBL/GenBank/DDBJ databases">
        <title>Genome sequence of Acholeplasma laidlawii strain with increased resistance to erythromycin.</title>
        <authorList>
            <person name="Medvedeva E.S."/>
            <person name="Baranova N.B."/>
            <person name="Siniagina M.N."/>
            <person name="Mouzykantov A."/>
            <person name="Chernova O.A."/>
            <person name="Chernov V.M."/>
        </authorList>
    </citation>
    <scope>NUCLEOTIDE SEQUENCE [LARGE SCALE GENOMIC DNA]</scope>
    <source>
        <strain evidence="3 4">PG8REry</strain>
    </source>
</reference>
<dbReference type="InterPro" id="IPR035919">
    <property type="entry name" value="EAL_sf"/>
</dbReference>
<feature type="transmembrane region" description="Helical" evidence="1">
    <location>
        <begin position="94"/>
        <end position="111"/>
    </location>
</feature>
<name>A0A553IG26_ACHLA</name>
<evidence type="ECO:0000313" key="3">
    <source>
        <dbReference type="EMBL" id="TRX99158.1"/>
    </source>
</evidence>
<dbReference type="SUPFAM" id="SSF141868">
    <property type="entry name" value="EAL domain-like"/>
    <property type="match status" value="1"/>
</dbReference>
<feature type="domain" description="EAL" evidence="2">
    <location>
        <begin position="289"/>
        <end position="541"/>
    </location>
</feature>
<dbReference type="RefSeq" id="WP_012243113.1">
    <property type="nucleotide sequence ID" value="NZ_JACAOE010000002.1"/>
</dbReference>
<dbReference type="PANTHER" id="PTHR33121:SF79">
    <property type="entry name" value="CYCLIC DI-GMP PHOSPHODIESTERASE PDED-RELATED"/>
    <property type="match status" value="1"/>
</dbReference>
<dbReference type="GO" id="GO:0071111">
    <property type="term" value="F:cyclic-guanylate-specific phosphodiesterase activity"/>
    <property type="evidence" value="ECO:0007669"/>
    <property type="project" value="InterPro"/>
</dbReference>
<dbReference type="InterPro" id="IPR001633">
    <property type="entry name" value="EAL_dom"/>
</dbReference>
<protein>
    <submittedName>
        <fullName evidence="3">EAL domain-containing protein</fullName>
    </submittedName>
</protein>
<dbReference type="InterPro" id="IPR043128">
    <property type="entry name" value="Rev_trsase/Diguanyl_cyclase"/>
</dbReference>
<feature type="transmembrane region" description="Helical" evidence="1">
    <location>
        <begin position="50"/>
        <end position="74"/>
    </location>
</feature>
<dbReference type="PROSITE" id="PS50883">
    <property type="entry name" value="EAL"/>
    <property type="match status" value="1"/>
</dbReference>
<keyword evidence="1" id="KW-1133">Transmembrane helix</keyword>
<sequence>MLNNFLNKNSKFTYSSFTKWLIILLMVVVVALIVYIFGGSRYSYTHLMYIPILIAGYALGFWQTIVIALISGLILGPFMPQDVQAEIMQPATTWVFRVVIFIAIGAINALLNKQIKAYQKLELERLYVSSITNYPNMNKLKYDLDEFIESKTPFSLLGFRIVNMNSIRQNMTYEIGTKVLIKISEMLSDNHKNMVYSISSNEITAIIPSSDYSYALGIGNDLINQTADSIQIDKYRIGILLNGSIVQYPVHIKDAHDALKKSAMILDQTTNDFGIHEFDDEMERRSKLHGELIPELLHAIKNDQFHLVYQPKICLKGEGHKSVEALLRWHHPFKGTISPLVFIPVAEEAGLMTEITRIVIRRVIEELKYLKSVGLEIKASINISPRDFNHDGFTSFIKHILTDCEIDPSLIELEVTERSVLDKSQRVIELFKEFRQMGIKISLDDFGTGYNSLIHLVNVPMDFVKLDRSFITNITKPNYQKMIEKLISLAHDLNIKVIAEGVETKEQLNILKSMNCDIVQGYYLSKPLEREDLEAFYKNMV</sequence>
<dbReference type="Gene3D" id="3.30.70.270">
    <property type="match status" value="1"/>
</dbReference>
<accession>A0A553IG26</accession>
<dbReference type="Proteomes" id="UP000315938">
    <property type="component" value="Unassembled WGS sequence"/>
</dbReference>
<keyword evidence="1" id="KW-0472">Membrane</keyword>
<gene>
    <name evidence="3" type="ORF">FNV44_05480</name>
</gene>
<evidence type="ECO:0000259" key="2">
    <source>
        <dbReference type="PROSITE" id="PS50883"/>
    </source>
</evidence>
<evidence type="ECO:0000256" key="1">
    <source>
        <dbReference type="SAM" id="Phobius"/>
    </source>
</evidence>
<evidence type="ECO:0000313" key="4">
    <source>
        <dbReference type="Proteomes" id="UP000315938"/>
    </source>
</evidence>
<dbReference type="InterPro" id="IPR029787">
    <property type="entry name" value="Nucleotide_cyclase"/>
</dbReference>
<dbReference type="PANTHER" id="PTHR33121">
    <property type="entry name" value="CYCLIC DI-GMP PHOSPHODIESTERASE PDEF"/>
    <property type="match status" value="1"/>
</dbReference>
<dbReference type="GeneID" id="41339322"/>
<comment type="caution">
    <text evidence="3">The sequence shown here is derived from an EMBL/GenBank/DDBJ whole genome shotgun (WGS) entry which is preliminary data.</text>
</comment>
<keyword evidence="1" id="KW-0812">Transmembrane</keyword>
<proteinExistence type="predicted"/>
<organism evidence="3 4">
    <name type="scientific">Acholeplasma laidlawii</name>
    <dbReference type="NCBI Taxonomy" id="2148"/>
    <lineage>
        <taxon>Bacteria</taxon>
        <taxon>Bacillati</taxon>
        <taxon>Mycoplasmatota</taxon>
        <taxon>Mollicutes</taxon>
        <taxon>Acholeplasmatales</taxon>
        <taxon>Acholeplasmataceae</taxon>
        <taxon>Acholeplasma</taxon>
    </lineage>
</organism>
<dbReference type="SUPFAM" id="SSF55073">
    <property type="entry name" value="Nucleotide cyclase"/>
    <property type="match status" value="1"/>
</dbReference>
<dbReference type="EMBL" id="VKID01000002">
    <property type="protein sequence ID" value="TRX99158.1"/>
    <property type="molecule type" value="Genomic_DNA"/>
</dbReference>
<dbReference type="Pfam" id="PF00563">
    <property type="entry name" value="EAL"/>
    <property type="match status" value="1"/>
</dbReference>
<feature type="transmembrane region" description="Helical" evidence="1">
    <location>
        <begin position="20"/>
        <end position="38"/>
    </location>
</feature>